<evidence type="ECO:0000259" key="3">
    <source>
        <dbReference type="PROSITE" id="PS50026"/>
    </source>
</evidence>
<dbReference type="SMART" id="SM00181">
    <property type="entry name" value="EGF"/>
    <property type="match status" value="3"/>
</dbReference>
<sequence>MKYKTTAANIIDYEKEHRYVTEILTTCKEKIHPRLKSSDTHSIVSIEDIWKVHMEALGWAFPFLEKSSLEGEVISVENANYGSPAKPHKPRKGGKDRKGGKSKKDQCSDPQSLAKVEGACNGKQTCEFTVSDLFNEDDCINEEELLARSGSKSGNDIQLWFGYQCKPNPCLNFYCAHEGTCELANLLDLTPQCNCIGDWTGDHCDDDPCEADPKPCPEKSTCSIKSDGSASCCCEEGYTGDLCDTLVDGCTVNPCKNGGSCTLNTDRLAECNCVWPWMGPVCQYNGSGGGGGGGGGGFGGAGKRRKSLGIKH</sequence>
<feature type="disulfide bond" evidence="1">
    <location>
        <begin position="273"/>
        <end position="282"/>
    </location>
</feature>
<feature type="compositionally biased region" description="Basic residues" evidence="2">
    <location>
        <begin position="86"/>
        <end position="95"/>
    </location>
</feature>
<comment type="caution">
    <text evidence="4">The sequence shown here is derived from an EMBL/GenBank/DDBJ whole genome shotgun (WGS) entry which is preliminary data.</text>
</comment>
<reference evidence="4" key="1">
    <citation type="submission" date="2021-03" db="EMBL/GenBank/DDBJ databases">
        <authorList>
            <person name="Bekaert M."/>
        </authorList>
    </citation>
    <scope>NUCLEOTIDE SEQUENCE</scope>
</reference>
<dbReference type="Gene3D" id="2.60.120.740">
    <property type="match status" value="1"/>
</dbReference>
<name>A0A8S3QZ59_MYTED</name>
<dbReference type="PROSITE" id="PS00022">
    <property type="entry name" value="EGF_1"/>
    <property type="match status" value="2"/>
</dbReference>
<dbReference type="CDD" id="cd22823">
    <property type="entry name" value="Gal_Rha_Lectin"/>
    <property type="match status" value="1"/>
</dbReference>
<dbReference type="InterPro" id="IPR043159">
    <property type="entry name" value="Lectin_gal-bd_sf"/>
</dbReference>
<dbReference type="AlphaFoldDB" id="A0A8S3QZ59"/>
<dbReference type="Proteomes" id="UP000683360">
    <property type="component" value="Unassembled WGS sequence"/>
</dbReference>
<proteinExistence type="predicted"/>
<organism evidence="4 5">
    <name type="scientific">Mytilus edulis</name>
    <name type="common">Blue mussel</name>
    <dbReference type="NCBI Taxonomy" id="6550"/>
    <lineage>
        <taxon>Eukaryota</taxon>
        <taxon>Metazoa</taxon>
        <taxon>Spiralia</taxon>
        <taxon>Lophotrochozoa</taxon>
        <taxon>Mollusca</taxon>
        <taxon>Bivalvia</taxon>
        <taxon>Autobranchia</taxon>
        <taxon>Pteriomorphia</taxon>
        <taxon>Mytilida</taxon>
        <taxon>Mytiloidea</taxon>
        <taxon>Mytilidae</taxon>
        <taxon>Mytilinae</taxon>
        <taxon>Mytilus</taxon>
    </lineage>
</organism>
<accession>A0A8S3QZ59</accession>
<dbReference type="InterPro" id="IPR000922">
    <property type="entry name" value="Lectin_gal-bd_dom"/>
</dbReference>
<dbReference type="OrthoDB" id="6130531at2759"/>
<gene>
    <name evidence="4" type="ORF">MEDL_15750</name>
</gene>
<keyword evidence="5" id="KW-1185">Reference proteome</keyword>
<dbReference type="Pfam" id="PF02140">
    <property type="entry name" value="SUEL_Lectin"/>
    <property type="match status" value="1"/>
</dbReference>
<feature type="region of interest" description="Disordered" evidence="2">
    <location>
        <begin position="79"/>
        <end position="110"/>
    </location>
</feature>
<feature type="domain" description="EGF-like" evidence="3">
    <location>
        <begin position="246"/>
        <end position="283"/>
    </location>
</feature>
<dbReference type="EMBL" id="CAJPWZ010000832">
    <property type="protein sequence ID" value="CAG2201121.1"/>
    <property type="molecule type" value="Genomic_DNA"/>
</dbReference>
<dbReference type="GO" id="GO:0030246">
    <property type="term" value="F:carbohydrate binding"/>
    <property type="evidence" value="ECO:0007669"/>
    <property type="project" value="InterPro"/>
</dbReference>
<feature type="disulfide bond" evidence="1">
    <location>
        <begin position="234"/>
        <end position="243"/>
    </location>
</feature>
<evidence type="ECO:0000256" key="1">
    <source>
        <dbReference type="PROSITE-ProRule" id="PRU00076"/>
    </source>
</evidence>
<dbReference type="InterPro" id="IPR000742">
    <property type="entry name" value="EGF"/>
</dbReference>
<dbReference type="SUPFAM" id="SSF57196">
    <property type="entry name" value="EGF/Laminin"/>
    <property type="match status" value="1"/>
</dbReference>
<dbReference type="InterPro" id="IPR051830">
    <property type="entry name" value="NOTCH_homolog"/>
</dbReference>
<dbReference type="PANTHER" id="PTHR24033:SF151">
    <property type="entry name" value="NOTCH 2"/>
    <property type="match status" value="1"/>
</dbReference>
<keyword evidence="1" id="KW-1015">Disulfide bond</keyword>
<dbReference type="Gene3D" id="2.10.25.10">
    <property type="entry name" value="Laminin"/>
    <property type="match status" value="2"/>
</dbReference>
<evidence type="ECO:0000256" key="2">
    <source>
        <dbReference type="SAM" id="MobiDB-lite"/>
    </source>
</evidence>
<evidence type="ECO:0000313" key="4">
    <source>
        <dbReference type="EMBL" id="CAG2201121.1"/>
    </source>
</evidence>
<dbReference type="PANTHER" id="PTHR24033">
    <property type="entry name" value="EGF-LIKE DOMAIN-CONTAINING PROTEIN"/>
    <property type="match status" value="1"/>
</dbReference>
<comment type="caution">
    <text evidence="1">Lacks conserved residue(s) required for the propagation of feature annotation.</text>
</comment>
<dbReference type="PROSITE" id="PS50026">
    <property type="entry name" value="EGF_3"/>
    <property type="match status" value="2"/>
</dbReference>
<evidence type="ECO:0000313" key="5">
    <source>
        <dbReference type="Proteomes" id="UP000683360"/>
    </source>
</evidence>
<dbReference type="PROSITE" id="PS01186">
    <property type="entry name" value="EGF_2"/>
    <property type="match status" value="2"/>
</dbReference>
<protein>
    <recommendedName>
        <fullName evidence="3">EGF-like domain-containing protein</fullName>
    </recommendedName>
</protein>
<feature type="domain" description="EGF-like" evidence="3">
    <location>
        <begin position="205"/>
        <end position="244"/>
    </location>
</feature>
<feature type="compositionally biased region" description="Basic and acidic residues" evidence="2">
    <location>
        <begin position="96"/>
        <end position="107"/>
    </location>
</feature>
<keyword evidence="1" id="KW-0245">EGF-like domain</keyword>